<dbReference type="GO" id="GO:0006355">
    <property type="term" value="P:regulation of DNA-templated transcription"/>
    <property type="evidence" value="ECO:0007669"/>
    <property type="project" value="InterPro"/>
</dbReference>
<dbReference type="PIR" id="I39959">
    <property type="entry name" value="I39959"/>
</dbReference>
<dbReference type="SUPFAM" id="SSF47598">
    <property type="entry name" value="Ribbon-helix-helix"/>
    <property type="match status" value="1"/>
</dbReference>
<evidence type="ECO:0000313" key="3">
    <source>
        <dbReference type="EMBL" id="BAA06268.1"/>
    </source>
</evidence>
<organism evidence="1">
    <name type="scientific">Geobacillus stearothermophilus</name>
    <name type="common">Bacillus stearothermophilus</name>
    <dbReference type="NCBI Taxonomy" id="1422"/>
    <lineage>
        <taxon>Bacteria</taxon>
        <taxon>Bacillati</taxon>
        <taxon>Bacillota</taxon>
        <taxon>Bacilli</taxon>
        <taxon>Bacillales</taxon>
        <taxon>Anoxybacillaceae</taxon>
        <taxon>Geobacillus</taxon>
    </lineage>
</organism>
<geneLocation type="plasmid" evidence="3">
    <name>pSTK1</name>
</geneLocation>
<reference evidence="1" key="4">
    <citation type="journal article" date="1995" name="Biotechnol. Lett.">
        <title>Bacillus stearothermophilus plasmid pSTK1 replicon is functional in Escherichia coli.</title>
        <authorList>
            <person name="Narumi I."/>
            <person name="Nakayama N."/>
            <person name="Nakamoto S."/>
            <person name="Kihara H."/>
        </authorList>
    </citation>
    <scope>NUCLEOTIDE SEQUENCE</scope>
</reference>
<proteinExistence type="predicted"/>
<reference evidence="1 2" key="3">
    <citation type="journal article" date="1993" name="Biotechnol. Lett.">
        <title>Complete nucleotide sequence of pSTK1, a cryptic plasmid from Bacillus stearothermophilus TK015.</title>
        <authorList>
            <person name="Nakayama N."/>
            <person name="Narumi I."/>
            <person name="Nakamoto S."/>
            <person name="Kihara H."/>
        </authorList>
    </citation>
    <scope>NUCLEOTIDE SEQUENCE</scope>
    <source>
        <strain evidence="3">TKO15</strain>
        <plasmid evidence="3">pSTK1</plasmid>
    </source>
</reference>
<name>Q57400_GEOSE</name>
<sequence>MKKIQIRLTEENDKKLREIAERYGMSINSVASFIIGKWLDENYDLKDRILEGLAASQKEVMERVAKQVVEELFSNPEKIKELERHGLKLNF</sequence>
<evidence type="ECO:0000313" key="2">
    <source>
        <dbReference type="EMBL" id="BAA06246.1"/>
    </source>
</evidence>
<dbReference type="EMBL" id="D29989">
    <property type="protein sequence ID" value="BAA06268.1"/>
    <property type="molecule type" value="Genomic_DNA"/>
</dbReference>
<dbReference type="EMBL" id="D29979">
    <property type="protein sequence ID" value="BAA06246.1"/>
    <property type="molecule type" value="Genomic_DNA"/>
</dbReference>
<protein>
    <submittedName>
        <fullName evidence="1">ORF1</fullName>
    </submittedName>
</protein>
<reference evidence="2" key="2">
    <citation type="journal article" date="1993" name="Biotechnol. Lett.">
        <title>Construction of a new shuttle vector pSTE33 and its stabilities in Bacillus stearothermophilus, Bacillus subtilis, and Escherichia coli.</title>
        <authorList>
            <person name="Narumi I."/>
            <person name="Nakayama N."/>
            <person name="Nakamoto S."/>
            <person name="Kimura T."/>
            <person name="Yanagkisawa T."/>
            <person name="Kihara H."/>
        </authorList>
    </citation>
    <scope>NUCLEOTIDE SEQUENCE</scope>
</reference>
<keyword evidence="3" id="KW-0614">Plasmid</keyword>
<dbReference type="AlphaFoldDB" id="Q57400"/>
<evidence type="ECO:0000313" key="1">
    <source>
        <dbReference type="EMBL" id="BAA06242.1"/>
    </source>
</evidence>
<dbReference type="InterPro" id="IPR010985">
    <property type="entry name" value="Ribbon_hlx_hlx"/>
</dbReference>
<dbReference type="RefSeq" id="WP_010891063.1">
    <property type="nucleotide sequence ID" value="NC_002062.1"/>
</dbReference>
<dbReference type="EMBL" id="D29978">
    <property type="protein sequence ID" value="BAA06242.1"/>
    <property type="molecule type" value="Genomic_DNA"/>
</dbReference>
<reference evidence="1" key="1">
    <citation type="journal article" date="1986" name="Proc. Natl. Acad. Sci. U.S.A.">
        <title>Isolation of a thermostable enzyme variant by cloning and selection in a thermophile.</title>
        <authorList>
            <person name="Liao H."/>
            <person name="McKenzie T."/>
            <person name="Hageman R."/>
        </authorList>
    </citation>
    <scope>NUCLEOTIDE SEQUENCE</scope>
</reference>
<accession>Q57400</accession>